<evidence type="ECO:0000313" key="1">
    <source>
        <dbReference type="EMBL" id="UOP05598.1"/>
    </source>
</evidence>
<accession>A0A8T9MYN4</accession>
<dbReference type="CDD" id="cd00565">
    <property type="entry name" value="Ubl_ThiS"/>
    <property type="match status" value="1"/>
</dbReference>
<dbReference type="PANTHER" id="PTHR34472:SF1">
    <property type="entry name" value="SULFUR CARRIER PROTEIN THIS"/>
    <property type="match status" value="1"/>
</dbReference>
<dbReference type="SUPFAM" id="SSF54285">
    <property type="entry name" value="MoaD/ThiS"/>
    <property type="match status" value="1"/>
</dbReference>
<dbReference type="KEGG" id="ckh:LVJ77_05770"/>
<dbReference type="NCBIfam" id="TIGR01683">
    <property type="entry name" value="thiS"/>
    <property type="match status" value="1"/>
</dbReference>
<dbReference type="InterPro" id="IPR010035">
    <property type="entry name" value="Thi_S"/>
</dbReference>
<reference evidence="1" key="1">
    <citation type="journal article" date="2022" name="Res Sq">
        <title>Evolution of multicellular longitudinally dividing oral cavity symbionts (Neisseriaceae).</title>
        <authorList>
            <person name="Nyongesa S."/>
            <person name="Weber P."/>
            <person name="Bernet E."/>
            <person name="Pullido F."/>
            <person name="Nieckarz M."/>
            <person name="Delaby M."/>
            <person name="Nieves C."/>
            <person name="Viehboeck T."/>
            <person name="Krause N."/>
            <person name="Rivera-Millot A."/>
            <person name="Nakamura A."/>
            <person name="Vischer N."/>
            <person name="VanNieuwenhze M."/>
            <person name="Brun Y."/>
            <person name="Cava F."/>
            <person name="Bulgheresi S."/>
            <person name="Veyrier F."/>
        </authorList>
    </citation>
    <scope>NUCLEOTIDE SEQUENCE</scope>
    <source>
        <strain evidence="1">17694</strain>
    </source>
</reference>
<dbReference type="AlphaFoldDB" id="A0A8T9MYN4"/>
<evidence type="ECO:0000313" key="2">
    <source>
        <dbReference type="Proteomes" id="UP000831534"/>
    </source>
</evidence>
<dbReference type="PANTHER" id="PTHR34472">
    <property type="entry name" value="SULFUR CARRIER PROTEIN THIS"/>
    <property type="match status" value="1"/>
</dbReference>
<gene>
    <name evidence="1" type="primary">thiS</name>
    <name evidence="1" type="ORF">LVJ77_05770</name>
</gene>
<reference evidence="1" key="2">
    <citation type="submission" date="2024-09" db="EMBL/GenBank/DDBJ databases">
        <authorList>
            <person name="Veyrier F.J."/>
        </authorList>
    </citation>
    <scope>NUCLEOTIDE SEQUENCE</scope>
    <source>
        <strain evidence="1">17694</strain>
    </source>
</reference>
<sequence>MTCIVLNGEHFDFSGETLADLLAAVQAAAPFAAAVNTAFVAKTAYADTHLREGDKVDIVSPVGGG</sequence>
<protein>
    <submittedName>
        <fullName evidence="1">Sulfur carrier protein ThiS</fullName>
    </submittedName>
</protein>
<dbReference type="InterPro" id="IPR012675">
    <property type="entry name" value="Beta-grasp_dom_sf"/>
</dbReference>
<dbReference type="Pfam" id="PF02597">
    <property type="entry name" value="ThiS"/>
    <property type="match status" value="1"/>
</dbReference>
<organism evidence="1 2">
    <name type="scientific">Conchiformibius kuhniae</name>
    <dbReference type="NCBI Taxonomy" id="211502"/>
    <lineage>
        <taxon>Bacteria</taxon>
        <taxon>Pseudomonadati</taxon>
        <taxon>Pseudomonadota</taxon>
        <taxon>Betaproteobacteria</taxon>
        <taxon>Neisseriales</taxon>
        <taxon>Neisseriaceae</taxon>
        <taxon>Conchiformibius</taxon>
    </lineage>
</organism>
<dbReference type="EMBL" id="CP091521">
    <property type="protein sequence ID" value="UOP05598.1"/>
    <property type="molecule type" value="Genomic_DNA"/>
</dbReference>
<dbReference type="Gene3D" id="3.10.20.30">
    <property type="match status" value="1"/>
</dbReference>
<dbReference type="InterPro" id="IPR016155">
    <property type="entry name" value="Mopterin_synth/thiamin_S_b"/>
</dbReference>
<dbReference type="InterPro" id="IPR003749">
    <property type="entry name" value="ThiS/MoaD-like"/>
</dbReference>
<proteinExistence type="predicted"/>
<name>A0A8T9MYN4_9NEIS</name>
<keyword evidence="2" id="KW-1185">Reference proteome</keyword>
<dbReference type="Proteomes" id="UP000831534">
    <property type="component" value="Chromosome"/>
</dbReference>
<dbReference type="RefSeq" id="WP_027009699.1">
    <property type="nucleotide sequence ID" value="NZ_CP091521.1"/>
</dbReference>